<reference evidence="1 2" key="1">
    <citation type="submission" date="2022-12" db="EMBL/GenBank/DDBJ databases">
        <title>Metagenome assembled genome from gulf of manar.</title>
        <authorList>
            <person name="Kohli P."/>
            <person name="Pk S."/>
            <person name="Venkata Ramana C."/>
            <person name="Sasikala C."/>
        </authorList>
    </citation>
    <scope>NUCLEOTIDE SEQUENCE [LARGE SCALE GENOMIC DNA]</scope>
    <source>
        <strain evidence="1">JB008</strain>
    </source>
</reference>
<name>A0AAJ1MM50_9SPIO</name>
<accession>A0AAJ1MM50</accession>
<comment type="caution">
    <text evidence="1">The sequence shown here is derived from an EMBL/GenBank/DDBJ whole genome shotgun (WGS) entry which is preliminary data.</text>
</comment>
<dbReference type="AlphaFoldDB" id="A0AAJ1MM50"/>
<organism evidence="1 2">
    <name type="scientific">Candidatus Thalassospirochaeta sargassi</name>
    <dbReference type="NCBI Taxonomy" id="3119039"/>
    <lineage>
        <taxon>Bacteria</taxon>
        <taxon>Pseudomonadati</taxon>
        <taxon>Spirochaetota</taxon>
        <taxon>Spirochaetia</taxon>
        <taxon>Spirochaetales</taxon>
        <taxon>Spirochaetaceae</taxon>
        <taxon>Candidatus Thalassospirochaeta</taxon>
    </lineage>
</organism>
<gene>
    <name evidence="1" type="ORF">PQJ61_06220</name>
</gene>
<dbReference type="Proteomes" id="UP001221217">
    <property type="component" value="Unassembled WGS sequence"/>
</dbReference>
<dbReference type="EMBL" id="JAQQAL010000011">
    <property type="protein sequence ID" value="MDC7226340.1"/>
    <property type="molecule type" value="Genomic_DNA"/>
</dbReference>
<proteinExistence type="predicted"/>
<protein>
    <submittedName>
        <fullName evidence="1">Uncharacterized protein</fullName>
    </submittedName>
</protein>
<evidence type="ECO:0000313" key="2">
    <source>
        <dbReference type="Proteomes" id="UP001221217"/>
    </source>
</evidence>
<evidence type="ECO:0000313" key="1">
    <source>
        <dbReference type="EMBL" id="MDC7226340.1"/>
    </source>
</evidence>
<sequence>MKNKALAEFLDQPDFFMGMGEEDETPYEKVFIDNISAHYLYYENSDMHRFSTAEQHGEYIIGRRVISSYTTYGNDNPSIPIEQLAVDTLYLSFMYGEWDEDYNRIELQKDAVKIRFK</sequence>